<feature type="non-terminal residue" evidence="1">
    <location>
        <position position="31"/>
    </location>
</feature>
<reference evidence="1" key="1">
    <citation type="journal article" date="2014" name="Front. Microbiol.">
        <title>High frequency of phylogenetically diverse reductive dehalogenase-homologous genes in deep subseafloor sedimentary metagenomes.</title>
        <authorList>
            <person name="Kawai M."/>
            <person name="Futagami T."/>
            <person name="Toyoda A."/>
            <person name="Takaki Y."/>
            <person name="Nishi S."/>
            <person name="Hori S."/>
            <person name="Arai W."/>
            <person name="Tsubouchi T."/>
            <person name="Morono Y."/>
            <person name="Uchiyama I."/>
            <person name="Ito T."/>
            <person name="Fujiyama A."/>
            <person name="Inagaki F."/>
            <person name="Takami H."/>
        </authorList>
    </citation>
    <scope>NUCLEOTIDE SEQUENCE</scope>
    <source>
        <strain evidence="1">Expedition CK06-06</strain>
    </source>
</reference>
<comment type="caution">
    <text evidence="1">The sequence shown here is derived from an EMBL/GenBank/DDBJ whole genome shotgun (WGS) entry which is preliminary data.</text>
</comment>
<accession>X1I610</accession>
<gene>
    <name evidence="1" type="ORF">S03H2_42724</name>
</gene>
<organism evidence="1">
    <name type="scientific">marine sediment metagenome</name>
    <dbReference type="NCBI Taxonomy" id="412755"/>
    <lineage>
        <taxon>unclassified sequences</taxon>
        <taxon>metagenomes</taxon>
        <taxon>ecological metagenomes</taxon>
    </lineage>
</organism>
<name>X1I610_9ZZZZ</name>
<evidence type="ECO:0000313" key="1">
    <source>
        <dbReference type="EMBL" id="GAH64750.1"/>
    </source>
</evidence>
<dbReference type="EMBL" id="BARU01026613">
    <property type="protein sequence ID" value="GAH64750.1"/>
    <property type="molecule type" value="Genomic_DNA"/>
</dbReference>
<sequence>METVAIICDIESVRHMAMVEANDSGIDVLIG</sequence>
<protein>
    <submittedName>
        <fullName evidence="1">Uncharacterized protein</fullName>
    </submittedName>
</protein>
<dbReference type="AlphaFoldDB" id="X1I610"/>
<proteinExistence type="predicted"/>